<name>A0A5J4SIL9_9ZZZZ</name>
<proteinExistence type="predicted"/>
<feature type="compositionally biased region" description="Acidic residues" evidence="1">
    <location>
        <begin position="96"/>
        <end position="105"/>
    </location>
</feature>
<feature type="compositionally biased region" description="Polar residues" evidence="1">
    <location>
        <begin position="64"/>
        <end position="74"/>
    </location>
</feature>
<feature type="compositionally biased region" description="Basic and acidic residues" evidence="1">
    <location>
        <begin position="24"/>
        <end position="57"/>
    </location>
</feature>
<reference evidence="3" key="1">
    <citation type="submission" date="2019-03" db="EMBL/GenBank/DDBJ databases">
        <title>Single cell metagenomics reveals metabolic interactions within the superorganism composed of flagellate Streblomastix strix and complex community of Bacteroidetes bacteria on its surface.</title>
        <authorList>
            <person name="Treitli S.C."/>
            <person name="Kolisko M."/>
            <person name="Husnik F."/>
            <person name="Keeling P."/>
            <person name="Hampl V."/>
        </authorList>
    </citation>
    <scope>NUCLEOTIDE SEQUENCE</scope>
    <source>
        <strain evidence="3">STM</strain>
    </source>
</reference>
<dbReference type="EMBL" id="SNRY01000145">
    <property type="protein sequence ID" value="KAA6346042.1"/>
    <property type="molecule type" value="Genomic_DNA"/>
</dbReference>
<evidence type="ECO:0000313" key="2">
    <source>
        <dbReference type="EMBL" id="KAA6346042.1"/>
    </source>
</evidence>
<protein>
    <submittedName>
        <fullName evidence="3">Uncharacterized protein</fullName>
    </submittedName>
</protein>
<comment type="caution">
    <text evidence="3">The sequence shown here is derived from an EMBL/GenBank/DDBJ whole genome shotgun (WGS) entry which is preliminary data.</text>
</comment>
<dbReference type="EMBL" id="SNRY01000145">
    <property type="protein sequence ID" value="KAA6346056.1"/>
    <property type="molecule type" value="Genomic_DNA"/>
</dbReference>
<sequence length="127" mass="14598">MSTLQVLLIVAFLLIGIRKAYKKSKAEQVDNPNREPMDKKEEDYENNNRNRKKERETPQFPQFRPTTALYTDSIKSPPFPANTGATMSSPSQTLSDEVEESDEDFSISSPEDAMRAIVWSEVLHRKY</sequence>
<evidence type="ECO:0000313" key="3">
    <source>
        <dbReference type="EMBL" id="KAA6346056.1"/>
    </source>
</evidence>
<accession>A0A5J4SIL9</accession>
<evidence type="ECO:0000256" key="1">
    <source>
        <dbReference type="SAM" id="MobiDB-lite"/>
    </source>
</evidence>
<feature type="region of interest" description="Disordered" evidence="1">
    <location>
        <begin position="22"/>
        <end position="109"/>
    </location>
</feature>
<gene>
    <name evidence="2" type="ORF">EZS27_006412</name>
    <name evidence="3" type="ORF">EZS27_006426</name>
</gene>
<dbReference type="AlphaFoldDB" id="A0A5J4SIL9"/>
<organism evidence="3">
    <name type="scientific">termite gut metagenome</name>
    <dbReference type="NCBI Taxonomy" id="433724"/>
    <lineage>
        <taxon>unclassified sequences</taxon>
        <taxon>metagenomes</taxon>
        <taxon>organismal metagenomes</taxon>
    </lineage>
</organism>
<feature type="compositionally biased region" description="Polar residues" evidence="1">
    <location>
        <begin position="83"/>
        <end position="94"/>
    </location>
</feature>